<dbReference type="eggNOG" id="COG2050">
    <property type="taxonomic scope" value="Bacteria"/>
</dbReference>
<dbReference type="InterPro" id="IPR029069">
    <property type="entry name" value="HotDog_dom_sf"/>
</dbReference>
<dbReference type="HOGENOM" id="CLU_129851_0_0_5"/>
<accession>B4RDD4</accession>
<sequence length="106" mass="10956">MSNHIGTMHAGALFTLGETASGGAMVGTFADRLGQIRPVASGASIQYSRLARGALTATARCAEPAEALRARLDADGKVAFDVAVDIQDAEGQSVAGMTVAWHVRRT</sequence>
<dbReference type="Pfam" id="PF14539">
    <property type="entry name" value="DUF4442"/>
    <property type="match status" value="1"/>
</dbReference>
<dbReference type="STRING" id="450851.PHZ_c1913"/>
<dbReference type="Gene3D" id="3.10.129.10">
    <property type="entry name" value="Hotdog Thioesterase"/>
    <property type="match status" value="1"/>
</dbReference>
<reference evidence="1 2" key="1">
    <citation type="journal article" date="2008" name="BMC Genomics">
        <title>Complete genome of Phenylobacterium zucineum - a novel facultative intracellular bacterium isolated from human erythroleukemia cell line K562.</title>
        <authorList>
            <person name="Luo Y."/>
            <person name="Xu X."/>
            <person name="Ding Z."/>
            <person name="Liu Z."/>
            <person name="Zhang B."/>
            <person name="Yan Z."/>
            <person name="Sun J."/>
            <person name="Hu S."/>
            <person name="Hu X."/>
        </authorList>
    </citation>
    <scope>NUCLEOTIDE SEQUENCE [LARGE SCALE GENOMIC DNA]</scope>
    <source>
        <strain evidence="1 2">HLK1</strain>
    </source>
</reference>
<dbReference type="KEGG" id="pzu:PHZ_c1913"/>
<protein>
    <recommendedName>
        <fullName evidence="3">DUF4442 domain-containing protein</fullName>
    </recommendedName>
</protein>
<dbReference type="SUPFAM" id="SSF54637">
    <property type="entry name" value="Thioesterase/thiol ester dehydrase-isomerase"/>
    <property type="match status" value="1"/>
</dbReference>
<organism evidence="1 2">
    <name type="scientific">Phenylobacterium zucineum (strain HLK1)</name>
    <dbReference type="NCBI Taxonomy" id="450851"/>
    <lineage>
        <taxon>Bacteria</taxon>
        <taxon>Pseudomonadati</taxon>
        <taxon>Pseudomonadota</taxon>
        <taxon>Alphaproteobacteria</taxon>
        <taxon>Caulobacterales</taxon>
        <taxon>Caulobacteraceae</taxon>
        <taxon>Phenylobacterium</taxon>
    </lineage>
</organism>
<evidence type="ECO:0000313" key="1">
    <source>
        <dbReference type="EMBL" id="ACG78324.1"/>
    </source>
</evidence>
<dbReference type="AlphaFoldDB" id="B4RDD4"/>
<dbReference type="InterPro" id="IPR027961">
    <property type="entry name" value="DUF4442"/>
</dbReference>
<evidence type="ECO:0000313" key="2">
    <source>
        <dbReference type="Proteomes" id="UP000001868"/>
    </source>
</evidence>
<name>B4RDD4_PHEZH</name>
<dbReference type="Proteomes" id="UP000001868">
    <property type="component" value="Chromosome"/>
</dbReference>
<dbReference type="EMBL" id="CP000747">
    <property type="protein sequence ID" value="ACG78324.1"/>
    <property type="molecule type" value="Genomic_DNA"/>
</dbReference>
<gene>
    <name evidence="1" type="ordered locus">PHZ_c1913</name>
</gene>
<proteinExistence type="predicted"/>
<evidence type="ECO:0008006" key="3">
    <source>
        <dbReference type="Google" id="ProtNLM"/>
    </source>
</evidence>
<keyword evidence="2" id="KW-1185">Reference proteome</keyword>